<sequence>MEAAKGLEIYEIGPCKDPYQMGFSIGNHFSNLIRSRLSRDSIFNHQLLPFSQTPQAQSLLHSLSHNNNTKFPDYWNEIRGMAHGSGVPFLHIMILNFRKEILPFIPKSEKVEDEETIDDCSDILVVSDSMAVAAHNEDANVALAFTLNSVPPSESEIVAGGIGRNFVSRDLLEATSIEDAVTRIRSSQVSVGHSYNLIDVKLRRILNVETASSQRLSLHEVGSTPFFHANMYLHLEVNQVTMYYIAHDQNSISRQNRAALLPKRSKDDLLSLIGDTADEEYPIYMQDLCTPKTDNL</sequence>
<dbReference type="Gene3D" id="3.60.60.10">
    <property type="entry name" value="Penicillin V Acylase, Chain A"/>
    <property type="match status" value="1"/>
</dbReference>
<reference evidence="2 3" key="1">
    <citation type="journal article" date="2016" name="Sci. Rep.">
        <title>The genome sequence of the outbreeding globe artichoke constructed de novo incorporating a phase-aware low-pass sequencing strategy of F1 progeny.</title>
        <authorList>
            <person name="Scaglione D."/>
            <person name="Reyes-Chin-Wo S."/>
            <person name="Acquadro A."/>
            <person name="Froenicke L."/>
            <person name="Portis E."/>
            <person name="Beitel C."/>
            <person name="Tirone M."/>
            <person name="Mauro R."/>
            <person name="Lo Monaco A."/>
            <person name="Mauromicale G."/>
            <person name="Faccioli P."/>
            <person name="Cattivelli L."/>
            <person name="Rieseberg L."/>
            <person name="Michelmore R."/>
            <person name="Lanteri S."/>
        </authorList>
    </citation>
    <scope>NUCLEOTIDE SEQUENCE [LARGE SCALE GENOMIC DNA]</scope>
    <source>
        <strain evidence="2">2C</strain>
    </source>
</reference>
<dbReference type="PANTHER" id="PTHR34180">
    <property type="entry name" value="PEPTIDASE C45"/>
    <property type="match status" value="1"/>
</dbReference>
<proteinExistence type="predicted"/>
<evidence type="ECO:0000259" key="1">
    <source>
        <dbReference type="Pfam" id="PF03417"/>
    </source>
</evidence>
<dbReference type="PANTHER" id="PTHR34180:SF1">
    <property type="entry name" value="BETA-ALANYL-DOPAMINE_CARCININE HYDROLASE"/>
    <property type="match status" value="1"/>
</dbReference>
<organism evidence="2 3">
    <name type="scientific">Cynara cardunculus var. scolymus</name>
    <name type="common">Globe artichoke</name>
    <name type="synonym">Cynara scolymus</name>
    <dbReference type="NCBI Taxonomy" id="59895"/>
    <lineage>
        <taxon>Eukaryota</taxon>
        <taxon>Viridiplantae</taxon>
        <taxon>Streptophyta</taxon>
        <taxon>Embryophyta</taxon>
        <taxon>Tracheophyta</taxon>
        <taxon>Spermatophyta</taxon>
        <taxon>Magnoliopsida</taxon>
        <taxon>eudicotyledons</taxon>
        <taxon>Gunneridae</taxon>
        <taxon>Pentapetalae</taxon>
        <taxon>asterids</taxon>
        <taxon>campanulids</taxon>
        <taxon>Asterales</taxon>
        <taxon>Asteraceae</taxon>
        <taxon>Carduoideae</taxon>
        <taxon>Cardueae</taxon>
        <taxon>Carduinae</taxon>
        <taxon>Cynara</taxon>
    </lineage>
</organism>
<comment type="caution">
    <text evidence="2">The sequence shown here is derived from an EMBL/GenBank/DDBJ whole genome shotgun (WGS) entry which is preliminary data.</text>
</comment>
<dbReference type="InterPro" id="IPR047801">
    <property type="entry name" value="Peptidase_C45"/>
</dbReference>
<dbReference type="EMBL" id="LEKV01004392">
    <property type="protein sequence ID" value="KVH95336.1"/>
    <property type="molecule type" value="Genomic_DNA"/>
</dbReference>
<dbReference type="Gramene" id="KVH95336">
    <property type="protein sequence ID" value="KVH95336"/>
    <property type="gene ID" value="Ccrd_002575"/>
</dbReference>
<dbReference type="Gene3D" id="1.10.10.2120">
    <property type="match status" value="1"/>
</dbReference>
<protein>
    <recommendedName>
        <fullName evidence="1">Peptidase C45 hydrolase domain-containing protein</fullName>
    </recommendedName>
</protein>
<feature type="domain" description="Peptidase C45 hydrolase" evidence="1">
    <location>
        <begin position="143"/>
        <end position="295"/>
    </location>
</feature>
<dbReference type="Proteomes" id="UP000243975">
    <property type="component" value="Unassembled WGS sequence"/>
</dbReference>
<dbReference type="Pfam" id="PF03417">
    <property type="entry name" value="AAT"/>
    <property type="match status" value="1"/>
</dbReference>
<dbReference type="InterPro" id="IPR005079">
    <property type="entry name" value="Peptidase_C45_hydrolase"/>
</dbReference>
<name>A0A124SCZ3_CYNCS</name>
<evidence type="ECO:0000313" key="3">
    <source>
        <dbReference type="Proteomes" id="UP000243975"/>
    </source>
</evidence>
<keyword evidence="3" id="KW-1185">Reference proteome</keyword>
<evidence type="ECO:0000313" key="2">
    <source>
        <dbReference type="EMBL" id="KVH95336.1"/>
    </source>
</evidence>
<accession>A0A124SCZ3</accession>
<dbReference type="AlphaFoldDB" id="A0A124SCZ3"/>
<gene>
    <name evidence="2" type="ORF">Ccrd_002575</name>
</gene>
<dbReference type="OMA" id="DKYPIYM"/>
<dbReference type="STRING" id="59895.A0A124SCZ3"/>